<evidence type="ECO:0000313" key="9">
    <source>
        <dbReference type="Proteomes" id="UP001431209"/>
    </source>
</evidence>
<dbReference type="InterPro" id="IPR011992">
    <property type="entry name" value="EF-hand-dom_pair"/>
</dbReference>
<dbReference type="PROSITE" id="PS00018">
    <property type="entry name" value="EF_HAND_1"/>
    <property type="match status" value="1"/>
</dbReference>
<evidence type="ECO:0000256" key="4">
    <source>
        <dbReference type="ARBA" id="ARBA00023002"/>
    </source>
</evidence>
<keyword evidence="6" id="KW-0285">Flavoprotein</keyword>
<keyword evidence="4 6" id="KW-0560">Oxidoreductase</keyword>
<keyword evidence="5 6" id="KW-0642">Proline metabolism</keyword>
<proteinExistence type="inferred from homology"/>
<keyword evidence="9" id="KW-1185">Reference proteome</keyword>
<dbReference type="AlphaFoldDB" id="A0AAW2ZC09"/>
<dbReference type="InterPro" id="IPR015659">
    <property type="entry name" value="Proline_oxidase"/>
</dbReference>
<dbReference type="Gene3D" id="3.20.20.220">
    <property type="match status" value="2"/>
</dbReference>
<dbReference type="GO" id="GO:0005509">
    <property type="term" value="F:calcium ion binding"/>
    <property type="evidence" value="ECO:0007669"/>
    <property type="project" value="InterPro"/>
</dbReference>
<evidence type="ECO:0000259" key="7">
    <source>
        <dbReference type="PROSITE" id="PS50222"/>
    </source>
</evidence>
<evidence type="ECO:0000313" key="8">
    <source>
        <dbReference type="EMBL" id="KAL0486837.1"/>
    </source>
</evidence>
<keyword evidence="3" id="KW-0106">Calcium</keyword>
<comment type="similarity">
    <text evidence="1 6">Belongs to the proline oxidase family.</text>
</comment>
<dbReference type="EC" id="1.5.5.2" evidence="2 6"/>
<name>A0AAW2ZC09_9EUKA</name>
<organism evidence="8 9">
    <name type="scientific">Acrasis kona</name>
    <dbReference type="NCBI Taxonomy" id="1008807"/>
    <lineage>
        <taxon>Eukaryota</taxon>
        <taxon>Discoba</taxon>
        <taxon>Heterolobosea</taxon>
        <taxon>Tetramitia</taxon>
        <taxon>Eutetramitia</taxon>
        <taxon>Acrasidae</taxon>
        <taxon>Acrasis</taxon>
    </lineage>
</organism>
<comment type="function">
    <text evidence="6">Converts proline to delta-1-pyrroline-5-carboxylate.</text>
</comment>
<dbReference type="SUPFAM" id="SSF47473">
    <property type="entry name" value="EF-hand"/>
    <property type="match status" value="1"/>
</dbReference>
<dbReference type="Proteomes" id="UP001431209">
    <property type="component" value="Unassembled WGS sequence"/>
</dbReference>
<accession>A0AAW2ZC09</accession>
<comment type="catalytic activity">
    <reaction evidence="6">
        <text>L-proline + a quinone = (S)-1-pyrroline-5-carboxylate + a quinol + H(+)</text>
        <dbReference type="Rhea" id="RHEA:23784"/>
        <dbReference type="ChEBI" id="CHEBI:15378"/>
        <dbReference type="ChEBI" id="CHEBI:17388"/>
        <dbReference type="ChEBI" id="CHEBI:24646"/>
        <dbReference type="ChEBI" id="CHEBI:60039"/>
        <dbReference type="ChEBI" id="CHEBI:132124"/>
        <dbReference type="EC" id="1.5.5.2"/>
    </reaction>
</comment>
<dbReference type="InterPro" id="IPR018247">
    <property type="entry name" value="EF_Hand_1_Ca_BS"/>
</dbReference>
<dbReference type="InterPro" id="IPR002872">
    <property type="entry name" value="Proline_DH_dom"/>
</dbReference>
<dbReference type="InterPro" id="IPR002048">
    <property type="entry name" value="EF_hand_dom"/>
</dbReference>
<dbReference type="PANTHER" id="PTHR13914">
    <property type="entry name" value="PROLINE OXIDASE"/>
    <property type="match status" value="1"/>
</dbReference>
<dbReference type="GO" id="GO:0005739">
    <property type="term" value="C:mitochondrion"/>
    <property type="evidence" value="ECO:0007669"/>
    <property type="project" value="TreeGrafter"/>
</dbReference>
<dbReference type="SUPFAM" id="SSF51730">
    <property type="entry name" value="FAD-linked oxidoreductase"/>
    <property type="match status" value="1"/>
</dbReference>
<evidence type="ECO:0000256" key="2">
    <source>
        <dbReference type="ARBA" id="ARBA00012695"/>
    </source>
</evidence>
<keyword evidence="6" id="KW-0274">FAD</keyword>
<sequence>MILGFARQPVRHVLLKNNYLLRYKYSTSASEAPPIKPGFKRGENVVAKRPLDFDDVSASFATKSDYEILRSIIVFKLCGIEFFVKNANRLLKLGDKIIGQRITNLIMKKTFFAHFCAGEDSETIKPVIKKLENAGLGAVLDYAAEADVPETPTERKEGVVSARTYEYTDEASCDANLEICLSCIEASANRPDSFAAIKLTALGKPELLEHLSTVLNHTKKVFQNFCESEQDIVKMTELINYEQFDRGLRAMNINLGTVKTRKLFDKMDANKSGDVDFVEWINFLDPKLLGGLNPKFKTQGLKTLSEEEMQQVRNLKKRLKLLADKAADLGVRLMVDAEQTYFQPAIDHFVLQLQRTYNRERPVIYNTYQCYLKDSYDRIKIDLERARRDGFFFAAKCVRGAYMIQERARARDRGYSSPIHNTIEETHANYHKCVDIVMDNIETCDLMIASHNETTVKHVVQRMQELGIPIRGGGIYFGQLLGMCDHVSFSLGMSGYMAYKYVPYGPVHEVLPYLVRRAEENSNMLGSAKKEIRLLQNELVRRRIRPLWKSGTGTVVQSQ</sequence>
<feature type="domain" description="EF-hand" evidence="7">
    <location>
        <begin position="255"/>
        <end position="290"/>
    </location>
</feature>
<evidence type="ECO:0000256" key="1">
    <source>
        <dbReference type="ARBA" id="ARBA00005869"/>
    </source>
</evidence>
<dbReference type="Pfam" id="PF01619">
    <property type="entry name" value="Pro_dh"/>
    <property type="match status" value="1"/>
</dbReference>
<reference evidence="8 9" key="1">
    <citation type="submission" date="2024-03" db="EMBL/GenBank/DDBJ databases">
        <title>The Acrasis kona genome and developmental transcriptomes reveal deep origins of eukaryotic multicellular pathways.</title>
        <authorList>
            <person name="Sheikh S."/>
            <person name="Fu C.-J."/>
            <person name="Brown M.W."/>
            <person name="Baldauf S.L."/>
        </authorList>
    </citation>
    <scope>NUCLEOTIDE SEQUENCE [LARGE SCALE GENOMIC DNA]</scope>
    <source>
        <strain evidence="8 9">ATCC MYA-3509</strain>
    </source>
</reference>
<dbReference type="InterPro" id="IPR029041">
    <property type="entry name" value="FAD-linked_oxidoreductase-like"/>
</dbReference>
<dbReference type="PANTHER" id="PTHR13914:SF0">
    <property type="entry name" value="PROLINE DEHYDROGENASE 1, MITOCHONDRIAL"/>
    <property type="match status" value="1"/>
</dbReference>
<evidence type="ECO:0000256" key="6">
    <source>
        <dbReference type="RuleBase" id="RU364054"/>
    </source>
</evidence>
<protein>
    <recommendedName>
        <fullName evidence="2 6">Proline dehydrogenase</fullName>
        <ecNumber evidence="2 6">1.5.5.2</ecNumber>
    </recommendedName>
</protein>
<evidence type="ECO:0000256" key="5">
    <source>
        <dbReference type="ARBA" id="ARBA00023062"/>
    </source>
</evidence>
<comment type="cofactor">
    <cofactor evidence="6">
        <name>FAD</name>
        <dbReference type="ChEBI" id="CHEBI:57692"/>
    </cofactor>
</comment>
<dbReference type="GO" id="GO:0010133">
    <property type="term" value="P:L-proline catabolic process to L-glutamate"/>
    <property type="evidence" value="ECO:0007669"/>
    <property type="project" value="TreeGrafter"/>
</dbReference>
<dbReference type="GO" id="GO:0071949">
    <property type="term" value="F:FAD binding"/>
    <property type="evidence" value="ECO:0007669"/>
    <property type="project" value="TreeGrafter"/>
</dbReference>
<comment type="caution">
    <text evidence="8">The sequence shown here is derived from an EMBL/GenBank/DDBJ whole genome shotgun (WGS) entry which is preliminary data.</text>
</comment>
<dbReference type="PROSITE" id="PS50222">
    <property type="entry name" value="EF_HAND_2"/>
    <property type="match status" value="1"/>
</dbReference>
<dbReference type="EMBL" id="JAOPGA020001272">
    <property type="protein sequence ID" value="KAL0486837.1"/>
    <property type="molecule type" value="Genomic_DNA"/>
</dbReference>
<dbReference type="GO" id="GO:0004657">
    <property type="term" value="F:proline dehydrogenase activity"/>
    <property type="evidence" value="ECO:0007669"/>
    <property type="project" value="UniProtKB-EC"/>
</dbReference>
<evidence type="ECO:0000256" key="3">
    <source>
        <dbReference type="ARBA" id="ARBA00022837"/>
    </source>
</evidence>
<gene>
    <name evidence="8" type="ORF">AKO1_001172</name>
</gene>